<name>A0ABQ5ZAB3_9HYPH</name>
<sequence length="128" mass="13449">MRRAVTVLFAMTLVSCQTPAPEEVLTPQTGRYALTAEDQAAIEAGIDRSSGQQGSKLVEATAAAESGGGTYVCGTFSTARGGEQRRFIGKLTHVSSETFNTVLFTVMDMVASADAAGLDERCKVHGVM</sequence>
<dbReference type="PROSITE" id="PS51257">
    <property type="entry name" value="PROKAR_LIPOPROTEIN"/>
    <property type="match status" value="1"/>
</dbReference>
<accession>A0ABQ5ZAB3</accession>
<gene>
    <name evidence="1" type="ORF">GCM10007923_01230</name>
</gene>
<evidence type="ECO:0000313" key="2">
    <source>
        <dbReference type="Proteomes" id="UP001156702"/>
    </source>
</evidence>
<comment type="caution">
    <text evidence="1">The sequence shown here is derived from an EMBL/GenBank/DDBJ whole genome shotgun (WGS) entry which is preliminary data.</text>
</comment>
<organism evidence="1 2">
    <name type="scientific">Shinella yambaruensis</name>
    <dbReference type="NCBI Taxonomy" id="415996"/>
    <lineage>
        <taxon>Bacteria</taxon>
        <taxon>Pseudomonadati</taxon>
        <taxon>Pseudomonadota</taxon>
        <taxon>Alphaproteobacteria</taxon>
        <taxon>Hyphomicrobiales</taxon>
        <taxon>Rhizobiaceae</taxon>
        <taxon>Shinella</taxon>
    </lineage>
</organism>
<reference evidence="2" key="1">
    <citation type="journal article" date="2019" name="Int. J. Syst. Evol. Microbiol.">
        <title>The Global Catalogue of Microorganisms (GCM) 10K type strain sequencing project: providing services to taxonomists for standard genome sequencing and annotation.</title>
        <authorList>
            <consortium name="The Broad Institute Genomics Platform"/>
            <consortium name="The Broad Institute Genome Sequencing Center for Infectious Disease"/>
            <person name="Wu L."/>
            <person name="Ma J."/>
        </authorList>
    </citation>
    <scope>NUCLEOTIDE SEQUENCE [LARGE SCALE GENOMIC DNA]</scope>
    <source>
        <strain evidence="2">NBRC 102122</strain>
    </source>
</reference>
<protein>
    <recommendedName>
        <fullName evidence="3">Lipoprotein</fullName>
    </recommendedName>
</protein>
<keyword evidence="2" id="KW-1185">Reference proteome</keyword>
<proteinExistence type="predicted"/>
<dbReference type="RefSeq" id="WP_288080989.1">
    <property type="nucleotide sequence ID" value="NZ_CP150638.1"/>
</dbReference>
<evidence type="ECO:0008006" key="3">
    <source>
        <dbReference type="Google" id="ProtNLM"/>
    </source>
</evidence>
<dbReference type="EMBL" id="BSOP01000002">
    <property type="protein sequence ID" value="GLR48919.1"/>
    <property type="molecule type" value="Genomic_DNA"/>
</dbReference>
<evidence type="ECO:0000313" key="1">
    <source>
        <dbReference type="EMBL" id="GLR48919.1"/>
    </source>
</evidence>
<dbReference type="Proteomes" id="UP001156702">
    <property type="component" value="Unassembled WGS sequence"/>
</dbReference>